<protein>
    <recommendedName>
        <fullName evidence="2">DUF3074 domain-containing protein</fullName>
    </recommendedName>
</protein>
<organism evidence="3 4">
    <name type="scientific">Sphaerulina musiva (strain SO2202)</name>
    <name type="common">Poplar stem canker fungus</name>
    <name type="synonym">Septoria musiva</name>
    <dbReference type="NCBI Taxonomy" id="692275"/>
    <lineage>
        <taxon>Eukaryota</taxon>
        <taxon>Fungi</taxon>
        <taxon>Dikarya</taxon>
        <taxon>Ascomycota</taxon>
        <taxon>Pezizomycotina</taxon>
        <taxon>Dothideomycetes</taxon>
        <taxon>Dothideomycetidae</taxon>
        <taxon>Mycosphaerellales</taxon>
        <taxon>Mycosphaerellaceae</taxon>
        <taxon>Sphaerulina</taxon>
    </lineage>
</organism>
<dbReference type="OMA" id="IEWIMAT"/>
<sequence length="281" mass="32089">MAVPTTRIHLRPLRPQDLPLHPEMASKQNPATSPDLQRFVSEVLDEGQRFMTTTLEDENIFKSKGTRKDKPATAPIRIRAAVLTPEHSDFEYPTENWFARTSEHENRNADGTAPWHEFDQSLRIHHSDHEKIYTPSVQAAEELFSWQEQLDAFASRVGPWQEITMEIRSMEHKIPPPLQRRVFRVLVITASRGEAGSALIVVQIPVEGNPIESRDGVVYGIYCSVETARLENGRTIWSMATASDAKGWMPMWLQKTQMPKAVAVDVGYFIKWRMEVRQSTA</sequence>
<dbReference type="AlphaFoldDB" id="N1QNY2"/>
<dbReference type="EMBL" id="KB456260">
    <property type="protein sequence ID" value="EMF17814.1"/>
    <property type="molecule type" value="Genomic_DNA"/>
</dbReference>
<dbReference type="SUPFAM" id="SSF55961">
    <property type="entry name" value="Bet v1-like"/>
    <property type="match status" value="1"/>
</dbReference>
<proteinExistence type="predicted"/>
<dbReference type="PANTHER" id="PTHR40370">
    <property type="entry name" value="EXPRESSED PROTEIN"/>
    <property type="match status" value="1"/>
</dbReference>
<name>N1QNY2_SPHMS</name>
<dbReference type="OrthoDB" id="6423603at2759"/>
<dbReference type="RefSeq" id="XP_016765935.1">
    <property type="nucleotide sequence ID" value="XM_016903839.1"/>
</dbReference>
<dbReference type="InterPro" id="IPR024500">
    <property type="entry name" value="DUF3074"/>
</dbReference>
<dbReference type="PANTHER" id="PTHR40370:SF1">
    <property type="entry name" value="DUF3074 DOMAIN-CONTAINING PROTEIN"/>
    <property type="match status" value="1"/>
</dbReference>
<dbReference type="GeneID" id="27900976"/>
<gene>
    <name evidence="3" type="ORF">SEPMUDRAFT_146751</name>
</gene>
<feature type="region of interest" description="Disordered" evidence="1">
    <location>
        <begin position="1"/>
        <end position="33"/>
    </location>
</feature>
<dbReference type="eggNOG" id="ENOG502QTT5">
    <property type="taxonomic scope" value="Eukaryota"/>
</dbReference>
<keyword evidence="4" id="KW-1185">Reference proteome</keyword>
<evidence type="ECO:0000313" key="3">
    <source>
        <dbReference type="EMBL" id="EMF17814.1"/>
    </source>
</evidence>
<reference evidence="3 4" key="1">
    <citation type="journal article" date="2012" name="PLoS Pathog.">
        <title>Diverse lifestyles and strategies of plant pathogenesis encoded in the genomes of eighteen Dothideomycetes fungi.</title>
        <authorList>
            <person name="Ohm R.A."/>
            <person name="Feau N."/>
            <person name="Henrissat B."/>
            <person name="Schoch C.L."/>
            <person name="Horwitz B.A."/>
            <person name="Barry K.W."/>
            <person name="Condon B.J."/>
            <person name="Copeland A.C."/>
            <person name="Dhillon B."/>
            <person name="Glaser F."/>
            <person name="Hesse C.N."/>
            <person name="Kosti I."/>
            <person name="LaButti K."/>
            <person name="Lindquist E.A."/>
            <person name="Lucas S."/>
            <person name="Salamov A.A."/>
            <person name="Bradshaw R.E."/>
            <person name="Ciuffetti L."/>
            <person name="Hamelin R.C."/>
            <person name="Kema G.H.J."/>
            <person name="Lawrence C."/>
            <person name="Scott J.A."/>
            <person name="Spatafora J.W."/>
            <person name="Turgeon B.G."/>
            <person name="de Wit P.J.G.M."/>
            <person name="Zhong S."/>
            <person name="Goodwin S.B."/>
            <person name="Grigoriev I.V."/>
        </authorList>
    </citation>
    <scope>NUCLEOTIDE SEQUENCE [LARGE SCALE GENOMIC DNA]</scope>
    <source>
        <strain evidence="3 4">SO2202</strain>
    </source>
</reference>
<accession>N1QNY2</accession>
<evidence type="ECO:0000256" key="1">
    <source>
        <dbReference type="SAM" id="MobiDB-lite"/>
    </source>
</evidence>
<dbReference type="Proteomes" id="UP000016931">
    <property type="component" value="Unassembled WGS sequence"/>
</dbReference>
<dbReference type="STRING" id="692275.N1QNY2"/>
<evidence type="ECO:0000259" key="2">
    <source>
        <dbReference type="Pfam" id="PF11274"/>
    </source>
</evidence>
<dbReference type="Pfam" id="PF11274">
    <property type="entry name" value="DUF3074"/>
    <property type="match status" value="1"/>
</dbReference>
<dbReference type="HOGENOM" id="CLU_045430_0_0_1"/>
<evidence type="ECO:0000313" key="4">
    <source>
        <dbReference type="Proteomes" id="UP000016931"/>
    </source>
</evidence>
<feature type="domain" description="DUF3074" evidence="2">
    <location>
        <begin position="97"/>
        <end position="272"/>
    </location>
</feature>